<dbReference type="KEGG" id="psty:BFS30_08290"/>
<evidence type="ECO:0000259" key="1">
    <source>
        <dbReference type="Pfam" id="PF04536"/>
    </source>
</evidence>
<organism evidence="2 3">
    <name type="scientific">Pedobacter steynii</name>
    <dbReference type="NCBI Taxonomy" id="430522"/>
    <lineage>
        <taxon>Bacteria</taxon>
        <taxon>Pseudomonadati</taxon>
        <taxon>Bacteroidota</taxon>
        <taxon>Sphingobacteriia</taxon>
        <taxon>Sphingobacteriales</taxon>
        <taxon>Sphingobacteriaceae</taxon>
        <taxon>Pedobacter</taxon>
    </lineage>
</organism>
<proteinExistence type="predicted"/>
<dbReference type="AlphaFoldDB" id="A0A1D7QEN4"/>
<dbReference type="PANTHER" id="PTHR30373">
    <property type="entry name" value="UPF0603 PROTEIN YGCG"/>
    <property type="match status" value="1"/>
</dbReference>
<reference evidence="2 3" key="1">
    <citation type="submission" date="2016-08" db="EMBL/GenBank/DDBJ databases">
        <authorList>
            <person name="Seilhamer J.J."/>
        </authorList>
    </citation>
    <scope>NUCLEOTIDE SEQUENCE [LARGE SCALE GENOMIC DNA]</scope>
    <source>
        <strain evidence="2 3">DX4</strain>
    </source>
</reference>
<sequence>MGIFTEQEQELIANAISEAEKATSGEIRIAVDKHCEGDAFEKATSYFSKLGMDKTSKHNGVLIYLAYIDHKFAIIGDSGINKVVPVDFWETTKVAMKAHFSGGNLVQGIIAGIVLAGEKLASFFPFQGGDINELPNEIIFMDQYKPVKP</sequence>
<evidence type="ECO:0000313" key="3">
    <source>
        <dbReference type="Proteomes" id="UP000094313"/>
    </source>
</evidence>
<dbReference type="OrthoDB" id="9786161at2"/>
<dbReference type="Proteomes" id="UP000094313">
    <property type="component" value="Chromosome"/>
</dbReference>
<accession>A0A1D7QEN4</accession>
<feature type="domain" description="TPM" evidence="1">
    <location>
        <begin position="2"/>
        <end position="113"/>
    </location>
</feature>
<name>A0A1D7QEN4_9SPHI</name>
<dbReference type="PANTHER" id="PTHR30373:SF8">
    <property type="entry name" value="BLL7265 PROTEIN"/>
    <property type="match status" value="1"/>
</dbReference>
<gene>
    <name evidence="2" type="ORF">BFS30_08290</name>
</gene>
<dbReference type="EMBL" id="CP017141">
    <property type="protein sequence ID" value="AOM77166.1"/>
    <property type="molecule type" value="Genomic_DNA"/>
</dbReference>
<dbReference type="RefSeq" id="WP_069378859.1">
    <property type="nucleotide sequence ID" value="NZ_CP017141.1"/>
</dbReference>
<dbReference type="Gene3D" id="3.10.310.50">
    <property type="match status" value="1"/>
</dbReference>
<evidence type="ECO:0000313" key="2">
    <source>
        <dbReference type="EMBL" id="AOM77166.1"/>
    </source>
</evidence>
<dbReference type="InterPro" id="IPR007621">
    <property type="entry name" value="TPM_dom"/>
</dbReference>
<dbReference type="Pfam" id="PF04536">
    <property type="entry name" value="TPM_phosphatase"/>
    <property type="match status" value="1"/>
</dbReference>
<protein>
    <recommendedName>
        <fullName evidence="1">TPM domain-containing protein</fullName>
    </recommendedName>
</protein>
<keyword evidence="3" id="KW-1185">Reference proteome</keyword>